<organism evidence="3">
    <name type="scientific">Onchocerca flexuosa</name>
    <dbReference type="NCBI Taxonomy" id="387005"/>
    <lineage>
        <taxon>Eukaryota</taxon>
        <taxon>Metazoa</taxon>
        <taxon>Ecdysozoa</taxon>
        <taxon>Nematoda</taxon>
        <taxon>Chromadorea</taxon>
        <taxon>Rhabditida</taxon>
        <taxon>Spirurina</taxon>
        <taxon>Spiruromorpha</taxon>
        <taxon>Filarioidea</taxon>
        <taxon>Onchocercidae</taxon>
        <taxon>Onchocerca</taxon>
    </lineage>
</organism>
<reference evidence="3" key="1">
    <citation type="submission" date="2016-06" db="UniProtKB">
        <authorList>
            <consortium name="WormBaseParasite"/>
        </authorList>
    </citation>
    <scope>IDENTIFICATION</scope>
</reference>
<dbReference type="AlphaFoldDB" id="A0A183HPD6"/>
<name>A0A183HPD6_9BILA</name>
<evidence type="ECO:0000313" key="1">
    <source>
        <dbReference type="EMBL" id="VDO59906.1"/>
    </source>
</evidence>
<evidence type="ECO:0000313" key="3">
    <source>
        <dbReference type="WBParaSite" id="OFLC_0000934701-mRNA-1"/>
    </source>
</evidence>
<gene>
    <name evidence="1" type="ORF">OFLC_LOCUS9348</name>
</gene>
<dbReference type="WBParaSite" id="OFLC_0000934701-mRNA-1">
    <property type="protein sequence ID" value="OFLC_0000934701-mRNA-1"/>
    <property type="gene ID" value="OFLC_0000934701"/>
</dbReference>
<evidence type="ECO:0000313" key="2">
    <source>
        <dbReference type="Proteomes" id="UP000267606"/>
    </source>
</evidence>
<dbReference type="Proteomes" id="UP000267606">
    <property type="component" value="Unassembled WGS sequence"/>
</dbReference>
<reference evidence="1 2" key="2">
    <citation type="submission" date="2018-11" db="EMBL/GenBank/DDBJ databases">
        <authorList>
            <consortium name="Pathogen Informatics"/>
        </authorList>
    </citation>
    <scope>NUCLEOTIDE SEQUENCE [LARGE SCALE GENOMIC DNA]</scope>
</reference>
<keyword evidence="2" id="KW-1185">Reference proteome</keyword>
<accession>A0A183HPD6</accession>
<protein>
    <submittedName>
        <fullName evidence="1 3">Uncharacterized protein</fullName>
    </submittedName>
</protein>
<dbReference type="EMBL" id="UZAJ01011366">
    <property type="protein sequence ID" value="VDO59906.1"/>
    <property type="molecule type" value="Genomic_DNA"/>
</dbReference>
<proteinExistence type="predicted"/>
<sequence length="89" mass="9868">MEDDHRWILESFSGMDVAEVDDVVPSSAPSVRFDDGIASERDSTERIFDACLPYSGLPKYNFLMLLESAASTSLTFAADLREFSGHPFS</sequence>